<dbReference type="PROSITE" id="PS50014">
    <property type="entry name" value="BROMODOMAIN_2"/>
    <property type="match status" value="1"/>
</dbReference>
<dbReference type="Gene3D" id="1.20.920.10">
    <property type="entry name" value="Bromodomain-like"/>
    <property type="match status" value="1"/>
</dbReference>
<feature type="domain" description="Bromo" evidence="4">
    <location>
        <begin position="449"/>
        <end position="519"/>
    </location>
</feature>
<feature type="compositionally biased region" description="Acidic residues" evidence="3">
    <location>
        <begin position="294"/>
        <end position="305"/>
    </location>
</feature>
<evidence type="ECO:0000259" key="4">
    <source>
        <dbReference type="PROSITE" id="PS50014"/>
    </source>
</evidence>
<gene>
    <name evidence="5" type="ORF">CPB83DRAFT_889287</name>
</gene>
<keyword evidence="6" id="KW-1185">Reference proteome</keyword>
<feature type="region of interest" description="Disordered" evidence="3">
    <location>
        <begin position="141"/>
        <end position="427"/>
    </location>
</feature>
<evidence type="ECO:0000313" key="6">
    <source>
        <dbReference type="Proteomes" id="UP000807306"/>
    </source>
</evidence>
<dbReference type="Pfam" id="PF00439">
    <property type="entry name" value="Bromodomain"/>
    <property type="match status" value="1"/>
</dbReference>
<accession>A0A9P6JUH5</accession>
<feature type="compositionally biased region" description="Basic and acidic residues" evidence="3">
    <location>
        <begin position="168"/>
        <end position="202"/>
    </location>
</feature>
<feature type="compositionally biased region" description="Basic and acidic residues" evidence="3">
    <location>
        <begin position="395"/>
        <end position="405"/>
    </location>
</feature>
<organism evidence="5 6">
    <name type="scientific">Crepidotus variabilis</name>
    <dbReference type="NCBI Taxonomy" id="179855"/>
    <lineage>
        <taxon>Eukaryota</taxon>
        <taxon>Fungi</taxon>
        <taxon>Dikarya</taxon>
        <taxon>Basidiomycota</taxon>
        <taxon>Agaricomycotina</taxon>
        <taxon>Agaricomycetes</taxon>
        <taxon>Agaricomycetidae</taxon>
        <taxon>Agaricales</taxon>
        <taxon>Agaricineae</taxon>
        <taxon>Crepidotaceae</taxon>
        <taxon>Crepidotus</taxon>
    </lineage>
</organism>
<dbReference type="Proteomes" id="UP000807306">
    <property type="component" value="Unassembled WGS sequence"/>
</dbReference>
<dbReference type="InterPro" id="IPR036427">
    <property type="entry name" value="Bromodomain-like_sf"/>
</dbReference>
<dbReference type="CDD" id="cd04369">
    <property type="entry name" value="Bromodomain"/>
    <property type="match status" value="1"/>
</dbReference>
<feature type="compositionally biased region" description="Basic and acidic residues" evidence="3">
    <location>
        <begin position="275"/>
        <end position="285"/>
    </location>
</feature>
<dbReference type="PANTHER" id="PTHR15398">
    <property type="entry name" value="BROMODOMAIN-CONTAINING PROTEIN 8"/>
    <property type="match status" value="1"/>
</dbReference>
<comment type="caution">
    <text evidence="5">The sequence shown here is derived from an EMBL/GenBank/DDBJ whole genome shotgun (WGS) entry which is preliminary data.</text>
</comment>
<feature type="compositionally biased region" description="Basic and acidic residues" evidence="3">
    <location>
        <begin position="248"/>
        <end position="263"/>
    </location>
</feature>
<protein>
    <recommendedName>
        <fullName evidence="4">Bromo domain-containing protein</fullName>
    </recommendedName>
</protein>
<dbReference type="AlphaFoldDB" id="A0A9P6JUH5"/>
<evidence type="ECO:0000256" key="1">
    <source>
        <dbReference type="ARBA" id="ARBA00023117"/>
    </source>
</evidence>
<evidence type="ECO:0000256" key="3">
    <source>
        <dbReference type="SAM" id="MobiDB-lite"/>
    </source>
</evidence>
<dbReference type="SUPFAM" id="SSF47370">
    <property type="entry name" value="Bromodomain"/>
    <property type="match status" value="1"/>
</dbReference>
<dbReference type="EMBL" id="MU157826">
    <property type="protein sequence ID" value="KAF9534287.1"/>
    <property type="molecule type" value="Genomic_DNA"/>
</dbReference>
<name>A0A9P6JUH5_9AGAR</name>
<feature type="compositionally biased region" description="Low complexity" evidence="3">
    <location>
        <begin position="547"/>
        <end position="563"/>
    </location>
</feature>
<keyword evidence="1 2" id="KW-0103">Bromodomain</keyword>
<feature type="region of interest" description="Disordered" evidence="3">
    <location>
        <begin position="544"/>
        <end position="565"/>
    </location>
</feature>
<evidence type="ECO:0000256" key="2">
    <source>
        <dbReference type="PROSITE-ProRule" id="PRU00035"/>
    </source>
</evidence>
<dbReference type="PRINTS" id="PR00503">
    <property type="entry name" value="BROMODOMAIN"/>
</dbReference>
<feature type="compositionally biased region" description="Polar residues" evidence="3">
    <location>
        <begin position="206"/>
        <end position="218"/>
    </location>
</feature>
<dbReference type="InterPro" id="IPR001487">
    <property type="entry name" value="Bromodomain"/>
</dbReference>
<reference evidence="5" key="1">
    <citation type="submission" date="2020-11" db="EMBL/GenBank/DDBJ databases">
        <authorList>
            <consortium name="DOE Joint Genome Institute"/>
            <person name="Ahrendt S."/>
            <person name="Riley R."/>
            <person name="Andreopoulos W."/>
            <person name="Labutti K."/>
            <person name="Pangilinan J."/>
            <person name="Ruiz-Duenas F.J."/>
            <person name="Barrasa J.M."/>
            <person name="Sanchez-Garcia M."/>
            <person name="Camarero S."/>
            <person name="Miyauchi S."/>
            <person name="Serrano A."/>
            <person name="Linde D."/>
            <person name="Babiker R."/>
            <person name="Drula E."/>
            <person name="Ayuso-Fernandez I."/>
            <person name="Pacheco R."/>
            <person name="Padilla G."/>
            <person name="Ferreira P."/>
            <person name="Barriuso J."/>
            <person name="Kellner H."/>
            <person name="Castanera R."/>
            <person name="Alfaro M."/>
            <person name="Ramirez L."/>
            <person name="Pisabarro A.G."/>
            <person name="Kuo A."/>
            <person name="Tritt A."/>
            <person name="Lipzen A."/>
            <person name="He G."/>
            <person name="Yan M."/>
            <person name="Ng V."/>
            <person name="Cullen D."/>
            <person name="Martin F."/>
            <person name="Rosso M.-N."/>
            <person name="Henrissat B."/>
            <person name="Hibbett D."/>
            <person name="Martinez A.T."/>
            <person name="Grigoriev I.V."/>
        </authorList>
    </citation>
    <scope>NUCLEOTIDE SEQUENCE</scope>
    <source>
        <strain evidence="5">CBS 506.95</strain>
    </source>
</reference>
<dbReference type="GO" id="GO:0035267">
    <property type="term" value="C:NuA4 histone acetyltransferase complex"/>
    <property type="evidence" value="ECO:0007669"/>
    <property type="project" value="TreeGrafter"/>
</dbReference>
<dbReference type="PANTHER" id="PTHR15398:SF4">
    <property type="entry name" value="BROMODOMAIN-CONTAINING PROTEIN 8 ISOFORM X1"/>
    <property type="match status" value="1"/>
</dbReference>
<dbReference type="GO" id="GO:0006325">
    <property type="term" value="P:chromatin organization"/>
    <property type="evidence" value="ECO:0007669"/>
    <property type="project" value="UniProtKB-ARBA"/>
</dbReference>
<evidence type="ECO:0000313" key="5">
    <source>
        <dbReference type="EMBL" id="KAF9534287.1"/>
    </source>
</evidence>
<dbReference type="OrthoDB" id="1742084at2759"/>
<proteinExistence type="predicted"/>
<sequence length="787" mass="87791">MSTRSSRRPQSHPPLTSVESLLLAQATWELGAAQSSWQQIAKLLSKHPLISRPKSFFTAQSCHSMYEILLKDAGLEMTEANNPPHADINLKLSQKHYKSRFQELRDLILAEEIKFKTVLQEIVEIRAGSWDKKIKAKIEGEPLAEQDTLDDPNKQEAEETLAAQPQDVQEHNQTEHAPQGEDVRVKESHPPGDSDVEMKELEAVQEATNADQEATNADQDSEQFAQRQEEEEEDTRAQEETKEEEEEAGSHESSELVDVEKTDVQGAGSPQSGRNTDETESEPRHTPVAPSPGIDDEEHGSETEEPIVATRRSTRQRKMSGAPAPAPAPAPSRQRRGKAKAEPESQPPESDNDDTEENTPAREDDRTSSPFDTGSLKKRDGKRKASYIVDNVDSPQDKKRMREDSEPADEEEPGPSSHNTRARAARVATRTEEQKRFQNVITMLHSQISQHRNGTIFHNPIKPSEAPDYQEIVKRPMDLKTIKTRVKDGIIGNSLEFQRDIYLMFANAMMYNRPGSDVHGMAEDMLFDSEAQVNAFRQTEGLVKRVGTSSSSEGSSTSPPSTSQNDTCAYLTSDCFERSIVHAKGRFTLSNIADCSGFWAELIRLDFAPSNSACSDQTLVGDQVSAGPSLDALLTYWKRNVTPNTNPRHGGIFKMAMWYCESELYPDAIQSLEACLRTRKLLNLSANLAVKILRDPGLTSLDLDVETWFETQEASRDVRMAIFKGTPGIGVVAHRPAPHRRLCHLPEITGFVYYALTPSGEGDLSEKMASFMKALQQNFPYFYATLG</sequence>
<dbReference type="SMART" id="SM00297">
    <property type="entry name" value="BROMO"/>
    <property type="match status" value="1"/>
</dbReference>